<evidence type="ECO:0000313" key="8">
    <source>
        <dbReference type="Proteomes" id="UP000291343"/>
    </source>
</evidence>
<dbReference type="GO" id="GO:0008270">
    <property type="term" value="F:zinc ion binding"/>
    <property type="evidence" value="ECO:0007669"/>
    <property type="project" value="UniProtKB-KW"/>
</dbReference>
<dbReference type="OrthoDB" id="10004641at2759"/>
<gene>
    <name evidence="7" type="ORF">LSTR_LSTR000985</name>
</gene>
<evidence type="ECO:0000256" key="4">
    <source>
        <dbReference type="ARBA" id="ARBA00022833"/>
    </source>
</evidence>
<feature type="domain" description="C2H2-type" evidence="6">
    <location>
        <begin position="37"/>
        <end position="69"/>
    </location>
</feature>
<dbReference type="AlphaFoldDB" id="A0A482X0X2"/>
<evidence type="ECO:0000256" key="5">
    <source>
        <dbReference type="PROSITE-ProRule" id="PRU00042"/>
    </source>
</evidence>
<dbReference type="Proteomes" id="UP000291343">
    <property type="component" value="Unassembled WGS sequence"/>
</dbReference>
<evidence type="ECO:0000259" key="6">
    <source>
        <dbReference type="PROSITE" id="PS50157"/>
    </source>
</evidence>
<keyword evidence="1" id="KW-0479">Metal-binding</keyword>
<dbReference type="InterPro" id="IPR036236">
    <property type="entry name" value="Znf_C2H2_sf"/>
</dbReference>
<dbReference type="SMART" id="SM00355">
    <property type="entry name" value="ZnF_C2H2"/>
    <property type="match status" value="2"/>
</dbReference>
<keyword evidence="3 5" id="KW-0863">Zinc-finger</keyword>
<dbReference type="SUPFAM" id="SSF57667">
    <property type="entry name" value="beta-beta-alpha zinc fingers"/>
    <property type="match status" value="1"/>
</dbReference>
<dbReference type="PROSITE" id="PS50157">
    <property type="entry name" value="ZINC_FINGER_C2H2_2"/>
    <property type="match status" value="1"/>
</dbReference>
<dbReference type="Pfam" id="PF00096">
    <property type="entry name" value="zf-C2H2"/>
    <property type="match status" value="1"/>
</dbReference>
<comment type="caution">
    <text evidence="7">The sequence shown here is derived from an EMBL/GenBank/DDBJ whole genome shotgun (WGS) entry which is preliminary data.</text>
</comment>
<dbReference type="InterPro" id="IPR013087">
    <property type="entry name" value="Znf_C2H2_type"/>
</dbReference>
<name>A0A482X0X2_LAOST</name>
<reference evidence="7 8" key="1">
    <citation type="journal article" date="2017" name="Gigascience">
        <title>Genome sequence of the small brown planthopper, Laodelphax striatellus.</title>
        <authorList>
            <person name="Zhu J."/>
            <person name="Jiang F."/>
            <person name="Wang X."/>
            <person name="Yang P."/>
            <person name="Bao Y."/>
            <person name="Zhao W."/>
            <person name="Wang W."/>
            <person name="Lu H."/>
            <person name="Wang Q."/>
            <person name="Cui N."/>
            <person name="Li J."/>
            <person name="Chen X."/>
            <person name="Luo L."/>
            <person name="Yu J."/>
            <person name="Kang L."/>
            <person name="Cui F."/>
        </authorList>
    </citation>
    <scope>NUCLEOTIDE SEQUENCE [LARGE SCALE GENOMIC DNA]</scope>
    <source>
        <strain evidence="7">Lst14</strain>
    </source>
</reference>
<accession>A0A482X0X2</accession>
<evidence type="ECO:0000256" key="2">
    <source>
        <dbReference type="ARBA" id="ARBA00022737"/>
    </source>
</evidence>
<evidence type="ECO:0000313" key="7">
    <source>
        <dbReference type="EMBL" id="RZF39464.1"/>
    </source>
</evidence>
<keyword evidence="2" id="KW-0677">Repeat</keyword>
<dbReference type="Pfam" id="PF13909">
    <property type="entry name" value="zf-H2C2_5"/>
    <property type="match status" value="1"/>
</dbReference>
<evidence type="ECO:0000256" key="1">
    <source>
        <dbReference type="ARBA" id="ARBA00022723"/>
    </source>
</evidence>
<organism evidence="7 8">
    <name type="scientific">Laodelphax striatellus</name>
    <name type="common">Small brown planthopper</name>
    <name type="synonym">Delphax striatella</name>
    <dbReference type="NCBI Taxonomy" id="195883"/>
    <lineage>
        <taxon>Eukaryota</taxon>
        <taxon>Metazoa</taxon>
        <taxon>Ecdysozoa</taxon>
        <taxon>Arthropoda</taxon>
        <taxon>Hexapoda</taxon>
        <taxon>Insecta</taxon>
        <taxon>Pterygota</taxon>
        <taxon>Neoptera</taxon>
        <taxon>Paraneoptera</taxon>
        <taxon>Hemiptera</taxon>
        <taxon>Auchenorrhyncha</taxon>
        <taxon>Fulgoroidea</taxon>
        <taxon>Delphacidae</taxon>
        <taxon>Criomorphinae</taxon>
        <taxon>Laodelphax</taxon>
    </lineage>
</organism>
<keyword evidence="8" id="KW-1185">Reference proteome</keyword>
<sequence>MKRKKNEEILLEEGTSNIRGDGVFVPPDSQLMNGRDYICETCGKSYKTKGSLQQHLKYGCSNGHQFKCPYCPYTTNYKFNLKPHIGRKHLKDLV</sequence>
<dbReference type="Gene3D" id="3.30.160.60">
    <property type="entry name" value="Classic Zinc Finger"/>
    <property type="match status" value="2"/>
</dbReference>
<protein>
    <recommendedName>
        <fullName evidence="6">C2H2-type domain-containing protein</fullName>
    </recommendedName>
</protein>
<dbReference type="FunFam" id="3.30.160.60:FF:000100">
    <property type="entry name" value="Zinc finger 45-like"/>
    <property type="match status" value="1"/>
</dbReference>
<dbReference type="EMBL" id="QKKF02019844">
    <property type="protein sequence ID" value="RZF39464.1"/>
    <property type="molecule type" value="Genomic_DNA"/>
</dbReference>
<evidence type="ECO:0000256" key="3">
    <source>
        <dbReference type="ARBA" id="ARBA00022771"/>
    </source>
</evidence>
<keyword evidence="4" id="KW-0862">Zinc</keyword>
<dbReference type="SMR" id="A0A482X0X2"/>
<dbReference type="InParanoid" id="A0A482X0X2"/>
<proteinExistence type="predicted"/>